<dbReference type="AlphaFoldDB" id="A0A5B7FKV0"/>
<proteinExistence type="predicted"/>
<name>A0A5B7FKV0_PORTR</name>
<dbReference type="Proteomes" id="UP000324222">
    <property type="component" value="Unassembled WGS sequence"/>
</dbReference>
<keyword evidence="2" id="KW-1185">Reference proteome</keyword>
<comment type="caution">
    <text evidence="1">The sequence shown here is derived from an EMBL/GenBank/DDBJ whole genome shotgun (WGS) entry which is preliminary data.</text>
</comment>
<evidence type="ECO:0000313" key="1">
    <source>
        <dbReference type="EMBL" id="MPC45044.1"/>
    </source>
</evidence>
<gene>
    <name evidence="1" type="ORF">E2C01_038727</name>
</gene>
<evidence type="ECO:0000313" key="2">
    <source>
        <dbReference type="Proteomes" id="UP000324222"/>
    </source>
</evidence>
<organism evidence="1 2">
    <name type="scientific">Portunus trituberculatus</name>
    <name type="common">Swimming crab</name>
    <name type="synonym">Neptunus trituberculatus</name>
    <dbReference type="NCBI Taxonomy" id="210409"/>
    <lineage>
        <taxon>Eukaryota</taxon>
        <taxon>Metazoa</taxon>
        <taxon>Ecdysozoa</taxon>
        <taxon>Arthropoda</taxon>
        <taxon>Crustacea</taxon>
        <taxon>Multicrustacea</taxon>
        <taxon>Malacostraca</taxon>
        <taxon>Eumalacostraca</taxon>
        <taxon>Eucarida</taxon>
        <taxon>Decapoda</taxon>
        <taxon>Pleocyemata</taxon>
        <taxon>Brachyura</taxon>
        <taxon>Eubrachyura</taxon>
        <taxon>Portunoidea</taxon>
        <taxon>Portunidae</taxon>
        <taxon>Portuninae</taxon>
        <taxon>Portunus</taxon>
    </lineage>
</organism>
<sequence length="84" mass="9377">MVARADEYQPAESPERLVIIKQRAGCSEIGIRQGPQNSVGLAWHSLTSHTLLFPRGTGFDGSNLPRNCYLEYLCYQFMPTTTGE</sequence>
<reference evidence="1 2" key="1">
    <citation type="submission" date="2019-05" db="EMBL/GenBank/DDBJ databases">
        <title>Another draft genome of Portunus trituberculatus and its Hox gene families provides insights of decapod evolution.</title>
        <authorList>
            <person name="Jeong J.-H."/>
            <person name="Song I."/>
            <person name="Kim S."/>
            <person name="Choi T."/>
            <person name="Kim D."/>
            <person name="Ryu S."/>
            <person name="Kim W."/>
        </authorList>
    </citation>
    <scope>NUCLEOTIDE SEQUENCE [LARGE SCALE GENOMIC DNA]</scope>
    <source>
        <tissue evidence="1">Muscle</tissue>
    </source>
</reference>
<protein>
    <submittedName>
        <fullName evidence="1">Uncharacterized protein</fullName>
    </submittedName>
</protein>
<dbReference type="EMBL" id="VSRR010006545">
    <property type="protein sequence ID" value="MPC45044.1"/>
    <property type="molecule type" value="Genomic_DNA"/>
</dbReference>
<accession>A0A5B7FKV0</accession>